<dbReference type="InterPro" id="IPR020672">
    <property type="entry name" value="Ribose5P_isomerase_typA_subgr"/>
</dbReference>
<comment type="caution">
    <text evidence="4">The sequence shown here is derived from an EMBL/GenBank/DDBJ whole genome shotgun (WGS) entry which is preliminary data.</text>
</comment>
<evidence type="ECO:0000256" key="2">
    <source>
        <dbReference type="ARBA" id="ARBA00023235"/>
    </source>
</evidence>
<comment type="function">
    <text evidence="3">Catalyzes the reversible conversion of ribose-5-phosphate to ribulose 5-phosphate.</text>
</comment>
<dbReference type="Pfam" id="PF06026">
    <property type="entry name" value="Rib_5-P_isom_A"/>
    <property type="match status" value="1"/>
</dbReference>
<dbReference type="SMART" id="SM01134">
    <property type="entry name" value="DeoRC"/>
    <property type="match status" value="1"/>
</dbReference>
<dbReference type="PANTHER" id="PTHR11934">
    <property type="entry name" value="RIBOSE-5-PHOSPHATE ISOMERASE"/>
    <property type="match status" value="1"/>
</dbReference>
<keyword evidence="2 3" id="KW-0413">Isomerase</keyword>
<name>A0A931MF69_9BACT</name>
<dbReference type="SUPFAM" id="SSF75445">
    <property type="entry name" value="D-ribose-5-phosphate isomerase (RpiA), lid domain"/>
    <property type="match status" value="1"/>
</dbReference>
<dbReference type="InterPro" id="IPR004788">
    <property type="entry name" value="Ribose5P_isomerase_type_A"/>
</dbReference>
<gene>
    <name evidence="3 4" type="primary">rpiA</name>
    <name evidence="4" type="ORF">I5907_21030</name>
</gene>
<protein>
    <recommendedName>
        <fullName evidence="3">Ribose-5-phosphate isomerase A</fullName>
        <ecNumber evidence="3">5.3.1.6</ecNumber>
    </recommendedName>
    <alternativeName>
        <fullName evidence="3">Phosphoriboisomerase A</fullName>
        <shortName evidence="3">PRI</shortName>
    </alternativeName>
</protein>
<dbReference type="GO" id="GO:0009052">
    <property type="term" value="P:pentose-phosphate shunt, non-oxidative branch"/>
    <property type="evidence" value="ECO:0007669"/>
    <property type="project" value="UniProtKB-UniRule"/>
</dbReference>
<comment type="similarity">
    <text evidence="3">Belongs to the ribose 5-phosphate isomerase family.</text>
</comment>
<dbReference type="HAMAP" id="MF_00170">
    <property type="entry name" value="Rib_5P_isom_A"/>
    <property type="match status" value="1"/>
</dbReference>
<proteinExistence type="inferred from homology"/>
<organism evidence="4 5">
    <name type="scientific">Panacibacter microcysteis</name>
    <dbReference type="NCBI Taxonomy" id="2793269"/>
    <lineage>
        <taxon>Bacteria</taxon>
        <taxon>Pseudomonadati</taxon>
        <taxon>Bacteroidota</taxon>
        <taxon>Chitinophagia</taxon>
        <taxon>Chitinophagales</taxon>
        <taxon>Chitinophagaceae</taxon>
        <taxon>Panacibacter</taxon>
    </lineage>
</organism>
<dbReference type="Gene3D" id="3.30.70.260">
    <property type="match status" value="1"/>
</dbReference>
<dbReference type="RefSeq" id="WP_196992821.1">
    <property type="nucleotide sequence ID" value="NZ_JADWYR010000003.1"/>
</dbReference>
<dbReference type="Proteomes" id="UP000628448">
    <property type="component" value="Unassembled WGS sequence"/>
</dbReference>
<comment type="subunit">
    <text evidence="3">Homodimer.</text>
</comment>
<evidence type="ECO:0000313" key="4">
    <source>
        <dbReference type="EMBL" id="MBG9378729.1"/>
    </source>
</evidence>
<dbReference type="AlphaFoldDB" id="A0A931MF69"/>
<evidence type="ECO:0000256" key="3">
    <source>
        <dbReference type="HAMAP-Rule" id="MF_00170"/>
    </source>
</evidence>
<dbReference type="FunFam" id="3.40.50.1360:FF:000001">
    <property type="entry name" value="Ribose-5-phosphate isomerase A"/>
    <property type="match status" value="1"/>
</dbReference>
<dbReference type="NCBIfam" id="NF001924">
    <property type="entry name" value="PRK00702.1"/>
    <property type="match status" value="1"/>
</dbReference>
<dbReference type="PANTHER" id="PTHR11934:SF0">
    <property type="entry name" value="RIBOSE-5-PHOSPHATE ISOMERASE"/>
    <property type="match status" value="1"/>
</dbReference>
<accession>A0A931MF69</accession>
<feature type="binding site" evidence="3">
    <location>
        <begin position="83"/>
        <end position="86"/>
    </location>
    <ligand>
        <name>substrate</name>
    </ligand>
</feature>
<feature type="active site" description="Proton acceptor" evidence="3">
    <location>
        <position position="105"/>
    </location>
</feature>
<dbReference type="NCBIfam" id="TIGR00021">
    <property type="entry name" value="rpiA"/>
    <property type="match status" value="1"/>
</dbReference>
<dbReference type="InterPro" id="IPR037171">
    <property type="entry name" value="NagB/RpiA_transferase-like"/>
</dbReference>
<dbReference type="GO" id="GO:0006014">
    <property type="term" value="P:D-ribose metabolic process"/>
    <property type="evidence" value="ECO:0007669"/>
    <property type="project" value="TreeGrafter"/>
</dbReference>
<dbReference type="SUPFAM" id="SSF100950">
    <property type="entry name" value="NagB/RpiA/CoA transferase-like"/>
    <property type="match status" value="1"/>
</dbReference>
<dbReference type="EMBL" id="JADWYR010000003">
    <property type="protein sequence ID" value="MBG9378729.1"/>
    <property type="molecule type" value="Genomic_DNA"/>
</dbReference>
<feature type="binding site" evidence="3">
    <location>
        <begin position="96"/>
        <end position="99"/>
    </location>
    <ligand>
        <name>substrate</name>
    </ligand>
</feature>
<reference evidence="4" key="1">
    <citation type="submission" date="2020-11" db="EMBL/GenBank/DDBJ databases">
        <title>Bacterial whole genome sequence for Panacibacter sp. DH6.</title>
        <authorList>
            <person name="Le V."/>
            <person name="Ko S."/>
            <person name="Ahn C.-Y."/>
            <person name="Oh H.-M."/>
        </authorList>
    </citation>
    <scope>NUCLEOTIDE SEQUENCE</scope>
    <source>
        <strain evidence="4">DH6</strain>
    </source>
</reference>
<keyword evidence="5" id="KW-1185">Reference proteome</keyword>
<dbReference type="Gene3D" id="3.40.50.1360">
    <property type="match status" value="1"/>
</dbReference>
<sequence>MSNDIAKQKAGEYAATLVEDGMTIGIGTGSTVYYFIHTLANKTKEGLHITGVPTSAQTAQLARSLNIPLVDLNDVAQLDLTIDGADEIDPSLNLIKGGGGALLQEKIVAAASVQNIIIADESKLVQNLGKFPLPVEVITFAWRQTQKHIAQLGCSNIVLRQKQDGIFISDHGHYILDCHFEQIDNPALLQQQLNNIPGVVENGLFINMAAKAIVAYSDGSVKEFVKP</sequence>
<comment type="pathway">
    <text evidence="3">Carbohydrate degradation; pentose phosphate pathway; D-ribose 5-phosphate from D-ribulose 5-phosphate (non-oxidative stage): step 1/1.</text>
</comment>
<dbReference type="GO" id="GO:0004751">
    <property type="term" value="F:ribose-5-phosphate isomerase activity"/>
    <property type="evidence" value="ECO:0007669"/>
    <property type="project" value="UniProtKB-UniRule"/>
</dbReference>
<dbReference type="EC" id="5.3.1.6" evidence="3"/>
<feature type="binding site" evidence="3">
    <location>
        <position position="123"/>
    </location>
    <ligand>
        <name>substrate</name>
    </ligand>
</feature>
<evidence type="ECO:0000313" key="5">
    <source>
        <dbReference type="Proteomes" id="UP000628448"/>
    </source>
</evidence>
<comment type="catalytic activity">
    <reaction evidence="1 3">
        <text>aldehydo-D-ribose 5-phosphate = D-ribulose 5-phosphate</text>
        <dbReference type="Rhea" id="RHEA:14657"/>
        <dbReference type="ChEBI" id="CHEBI:58121"/>
        <dbReference type="ChEBI" id="CHEBI:58273"/>
        <dbReference type="EC" id="5.3.1.6"/>
    </reaction>
</comment>
<dbReference type="CDD" id="cd01398">
    <property type="entry name" value="RPI_A"/>
    <property type="match status" value="1"/>
</dbReference>
<evidence type="ECO:0000256" key="1">
    <source>
        <dbReference type="ARBA" id="ARBA00001713"/>
    </source>
</evidence>
<dbReference type="GO" id="GO:0005829">
    <property type="term" value="C:cytosol"/>
    <property type="evidence" value="ECO:0007669"/>
    <property type="project" value="TreeGrafter"/>
</dbReference>
<feature type="binding site" evidence="3">
    <location>
        <begin position="28"/>
        <end position="31"/>
    </location>
    <ligand>
        <name>substrate</name>
    </ligand>
</feature>